<evidence type="ECO:0000313" key="3">
    <source>
        <dbReference type="EMBL" id="CAL5989819.1"/>
    </source>
</evidence>
<dbReference type="Proteomes" id="UP001642409">
    <property type="component" value="Unassembled WGS sequence"/>
</dbReference>
<name>A0AA86S525_9EUKA</name>
<organism evidence="2">
    <name type="scientific">Hexamita inflata</name>
    <dbReference type="NCBI Taxonomy" id="28002"/>
    <lineage>
        <taxon>Eukaryota</taxon>
        <taxon>Metamonada</taxon>
        <taxon>Diplomonadida</taxon>
        <taxon>Hexamitidae</taxon>
        <taxon>Hexamitinae</taxon>
        <taxon>Hexamita</taxon>
    </lineage>
</organism>
<dbReference type="EMBL" id="CAXDID020000128">
    <property type="protein sequence ID" value="CAL6034515.1"/>
    <property type="molecule type" value="Genomic_DNA"/>
</dbReference>
<dbReference type="EMBL" id="CAXDID020000024">
    <property type="protein sequence ID" value="CAL5989819.1"/>
    <property type="molecule type" value="Genomic_DNA"/>
</dbReference>
<comment type="caution">
    <text evidence="2">The sequence shown here is derived from an EMBL/GenBank/DDBJ whole genome shotgun (WGS) entry which is preliminary data.</text>
</comment>
<dbReference type="Pfam" id="PF09174">
    <property type="entry name" value="Maf1"/>
    <property type="match status" value="1"/>
</dbReference>
<evidence type="ECO:0000313" key="6">
    <source>
        <dbReference type="Proteomes" id="UP001642409"/>
    </source>
</evidence>
<accession>A0AA86S525</accession>
<evidence type="ECO:0000313" key="1">
    <source>
        <dbReference type="EMBL" id="CAI9922283.1"/>
    </source>
</evidence>
<keyword evidence="6" id="KW-1185">Reference proteome</keyword>
<dbReference type="InterPro" id="IPR038564">
    <property type="entry name" value="Maf1_sf"/>
</dbReference>
<dbReference type="Gene3D" id="3.40.1000.50">
    <property type="entry name" value="Repressor of RNA polymerase III transcription Maf1"/>
    <property type="match status" value="1"/>
</dbReference>
<protein>
    <submittedName>
        <fullName evidence="2">Uncharacterized protein</fullName>
    </submittedName>
</protein>
<dbReference type="GO" id="GO:0016480">
    <property type="term" value="P:negative regulation of transcription by RNA polymerase III"/>
    <property type="evidence" value="ECO:0007669"/>
    <property type="project" value="InterPro"/>
</dbReference>
<evidence type="ECO:0000313" key="2">
    <source>
        <dbReference type="EMBL" id="CAI9978185.1"/>
    </source>
</evidence>
<dbReference type="AlphaFoldDB" id="A0AA86S525"/>
<evidence type="ECO:0000313" key="5">
    <source>
        <dbReference type="EMBL" id="CAL6034515.1"/>
    </source>
</evidence>
<gene>
    <name evidence="3" type="ORF">HINF_LOCUS11045</name>
    <name evidence="4" type="ORF">HINF_LOCUS33069</name>
    <name evidence="5" type="ORF">HINF_LOCUS35490</name>
    <name evidence="2" type="ORF">HINF_LOCUS65830</name>
    <name evidence="1" type="ORF">HINF_LOCUS9928</name>
</gene>
<dbReference type="EMBL" id="CATOUU010000248">
    <property type="protein sequence ID" value="CAI9922283.1"/>
    <property type="molecule type" value="Genomic_DNA"/>
</dbReference>
<sequence length="245" mass="28215">MRYLEDAKLGQIKEAIFNMSTNGLSIHCILELYQCQIDTQEENAINNNIVNSTSSNSSQNSSLFLSFTPNTQLIPAFPEVAMRERQNRKTYIYLSQCLQKVYPLINVYDILTPQSMYEIQYASSIQAIDSTLMASITNYSSIQKYLMLAIYDACPPEQTRVYTVDLSQTQYNFFEGDDGVWSQNFLFYNIFKHKILLFCLKAVPQVVEANEQFDNFEEDYDGGRELGGDEFQDAFPTGSKFFYLL</sequence>
<dbReference type="EMBL" id="CATOUU010001183">
    <property type="protein sequence ID" value="CAI9978185.1"/>
    <property type="molecule type" value="Genomic_DNA"/>
</dbReference>
<dbReference type="GO" id="GO:0005634">
    <property type="term" value="C:nucleus"/>
    <property type="evidence" value="ECO:0007669"/>
    <property type="project" value="TreeGrafter"/>
</dbReference>
<dbReference type="PANTHER" id="PTHR22504">
    <property type="entry name" value="REPRESSOR OF RNA POLYMERASE III TRANSCRIPTION MAF1"/>
    <property type="match status" value="1"/>
</dbReference>
<dbReference type="GO" id="GO:0000994">
    <property type="term" value="F:RNA polymerase III core binding"/>
    <property type="evidence" value="ECO:0007669"/>
    <property type="project" value="TreeGrafter"/>
</dbReference>
<dbReference type="InterPro" id="IPR015257">
    <property type="entry name" value="Maf1"/>
</dbReference>
<reference evidence="2" key="1">
    <citation type="submission" date="2023-06" db="EMBL/GenBank/DDBJ databases">
        <authorList>
            <person name="Kurt Z."/>
        </authorList>
    </citation>
    <scope>NUCLEOTIDE SEQUENCE</scope>
</reference>
<proteinExistence type="predicted"/>
<reference evidence="3 6" key="2">
    <citation type="submission" date="2024-07" db="EMBL/GenBank/DDBJ databases">
        <authorList>
            <person name="Akdeniz Z."/>
        </authorList>
    </citation>
    <scope>NUCLEOTIDE SEQUENCE [LARGE SCALE GENOMIC DNA]</scope>
</reference>
<evidence type="ECO:0000313" key="4">
    <source>
        <dbReference type="EMBL" id="CAL6030192.1"/>
    </source>
</evidence>
<dbReference type="EMBL" id="CAXDID020000114">
    <property type="protein sequence ID" value="CAL6030192.1"/>
    <property type="molecule type" value="Genomic_DNA"/>
</dbReference>
<dbReference type="PANTHER" id="PTHR22504:SF0">
    <property type="entry name" value="REPRESSOR OF RNA POLYMERASE III TRANSCRIPTION MAF1 HOMOLOG"/>
    <property type="match status" value="1"/>
</dbReference>